<dbReference type="Pfam" id="PF00144">
    <property type="entry name" value="Beta-lactamase"/>
    <property type="match status" value="1"/>
</dbReference>
<dbReference type="RefSeq" id="WP_072747706.1">
    <property type="nucleotide sequence ID" value="NZ_FOHL01000007.1"/>
</dbReference>
<name>A0A1M7TJY6_9RHOB</name>
<evidence type="ECO:0000259" key="1">
    <source>
        <dbReference type="Pfam" id="PF00144"/>
    </source>
</evidence>
<dbReference type="AlphaFoldDB" id="A0A1M7TJY6"/>
<proteinExistence type="predicted"/>
<dbReference type="PANTHER" id="PTHR43283">
    <property type="entry name" value="BETA-LACTAMASE-RELATED"/>
    <property type="match status" value="1"/>
</dbReference>
<accession>A0A1M7TJY6</accession>
<dbReference type="Proteomes" id="UP000184066">
    <property type="component" value="Unassembled WGS sequence"/>
</dbReference>
<gene>
    <name evidence="2" type="ORF">SAMN05216200_10778</name>
</gene>
<dbReference type="PANTHER" id="PTHR43283:SF14">
    <property type="entry name" value="BLL8153 PROTEIN"/>
    <property type="match status" value="1"/>
</dbReference>
<dbReference type="EMBL" id="FRDL01000007">
    <property type="protein sequence ID" value="SHN71037.1"/>
    <property type="molecule type" value="Genomic_DNA"/>
</dbReference>
<organism evidence="2 3">
    <name type="scientific">Oceanicella actignis</name>
    <dbReference type="NCBI Taxonomy" id="1189325"/>
    <lineage>
        <taxon>Bacteria</taxon>
        <taxon>Pseudomonadati</taxon>
        <taxon>Pseudomonadota</taxon>
        <taxon>Alphaproteobacteria</taxon>
        <taxon>Rhodobacterales</taxon>
        <taxon>Paracoccaceae</taxon>
        <taxon>Oceanicella</taxon>
    </lineage>
</organism>
<evidence type="ECO:0000313" key="3">
    <source>
        <dbReference type="Proteomes" id="UP000184066"/>
    </source>
</evidence>
<reference evidence="2 3" key="1">
    <citation type="submission" date="2016-12" db="EMBL/GenBank/DDBJ databases">
        <authorList>
            <person name="Song W.-J."/>
            <person name="Kurnit D.M."/>
        </authorList>
    </citation>
    <scope>NUCLEOTIDE SEQUENCE [LARGE SCALE GENOMIC DNA]</scope>
    <source>
        <strain evidence="2 3">CGMCC 1.10808</strain>
    </source>
</reference>
<protein>
    <submittedName>
        <fullName evidence="2">CubicO group peptidase, beta-lactamase class C family</fullName>
    </submittedName>
</protein>
<keyword evidence="3" id="KW-1185">Reference proteome</keyword>
<sequence length="402" mass="44156">MRVKWKLIGRVALAAAALAGAALVWKRDELARLYRVNTLFAEDRIVDNFMHMDRLFWTVPVPRGDGPVRPLPADPRPLPQTFRHDWGEERVEDYLARSATTALIVLKDGRIAHESYRLGTRPENLRISWSMAKSVTATLIGVALAEGAIDSIDDPADKYAPALAQGAYGGVSIRDLLHMSSGVDFDENYADFNSDINKMGRTLALGGSMDAFAAGQERRVAPAGENFRYVSVDTHALAMALRGATGRSLPQYLSEKLWGPMGAEAEARFVTDGHGAAFALGGLNARARDYARFGLLIAEGGAWNGRRIVPAEWIDAMGRPSAPPPAPGSTERYGYGLHWWIPPDAAPGEMVARGVYGQWIYVNRPERVVIVKTSADRNFMKEDRRANYEAAAFFRAVTAALR</sequence>
<dbReference type="InterPro" id="IPR012338">
    <property type="entry name" value="Beta-lactam/transpept-like"/>
</dbReference>
<dbReference type="InterPro" id="IPR001466">
    <property type="entry name" value="Beta-lactam-related"/>
</dbReference>
<evidence type="ECO:0000313" key="2">
    <source>
        <dbReference type="EMBL" id="SHN71037.1"/>
    </source>
</evidence>
<dbReference type="SUPFAM" id="SSF56601">
    <property type="entry name" value="beta-lactamase/transpeptidase-like"/>
    <property type="match status" value="1"/>
</dbReference>
<dbReference type="Gene3D" id="3.40.710.10">
    <property type="entry name" value="DD-peptidase/beta-lactamase superfamily"/>
    <property type="match status" value="1"/>
</dbReference>
<dbReference type="InterPro" id="IPR050789">
    <property type="entry name" value="Diverse_Enzym_Activities"/>
</dbReference>
<dbReference type="STRING" id="1189325.SAMN04488119_10779"/>
<dbReference type="OrthoDB" id="9814204at2"/>
<feature type="domain" description="Beta-lactamase-related" evidence="1">
    <location>
        <begin position="91"/>
        <end position="391"/>
    </location>
</feature>